<proteinExistence type="predicted"/>
<evidence type="ECO:0000313" key="1">
    <source>
        <dbReference type="EMBL" id="KAG5580766.1"/>
    </source>
</evidence>
<dbReference type="OrthoDB" id="1303806at2759"/>
<reference evidence="1 2" key="1">
    <citation type="submission" date="2020-09" db="EMBL/GenBank/DDBJ databases">
        <title>De no assembly of potato wild relative species, Solanum commersonii.</title>
        <authorList>
            <person name="Cho K."/>
        </authorList>
    </citation>
    <scope>NUCLEOTIDE SEQUENCE [LARGE SCALE GENOMIC DNA]</scope>
    <source>
        <strain evidence="1">LZ3.2</strain>
        <tissue evidence="1">Leaf</tissue>
    </source>
</reference>
<sequence>SINHRCKNFILAPKVLVTITLQDVEILFGIVIDGSPIILNAADTLGVLDRQEMMFELIEWLLDNECFFDVSKL</sequence>
<feature type="non-terminal residue" evidence="1">
    <location>
        <position position="73"/>
    </location>
</feature>
<keyword evidence="2" id="KW-1185">Reference proteome</keyword>
<protein>
    <submittedName>
        <fullName evidence="1">Uncharacterized protein</fullName>
    </submittedName>
</protein>
<dbReference type="AlphaFoldDB" id="A0A9J5X0K6"/>
<gene>
    <name evidence="1" type="ORF">H5410_051393</name>
</gene>
<dbReference type="EMBL" id="JACXVP010000010">
    <property type="protein sequence ID" value="KAG5580766.1"/>
    <property type="molecule type" value="Genomic_DNA"/>
</dbReference>
<accession>A0A9J5X0K6</accession>
<dbReference type="Proteomes" id="UP000824120">
    <property type="component" value="Chromosome 10"/>
</dbReference>
<evidence type="ECO:0000313" key="2">
    <source>
        <dbReference type="Proteomes" id="UP000824120"/>
    </source>
</evidence>
<comment type="caution">
    <text evidence="1">The sequence shown here is derived from an EMBL/GenBank/DDBJ whole genome shotgun (WGS) entry which is preliminary data.</text>
</comment>
<name>A0A9J5X0K6_SOLCO</name>
<organism evidence="1 2">
    <name type="scientific">Solanum commersonii</name>
    <name type="common">Commerson's wild potato</name>
    <name type="synonym">Commerson's nightshade</name>
    <dbReference type="NCBI Taxonomy" id="4109"/>
    <lineage>
        <taxon>Eukaryota</taxon>
        <taxon>Viridiplantae</taxon>
        <taxon>Streptophyta</taxon>
        <taxon>Embryophyta</taxon>
        <taxon>Tracheophyta</taxon>
        <taxon>Spermatophyta</taxon>
        <taxon>Magnoliopsida</taxon>
        <taxon>eudicotyledons</taxon>
        <taxon>Gunneridae</taxon>
        <taxon>Pentapetalae</taxon>
        <taxon>asterids</taxon>
        <taxon>lamiids</taxon>
        <taxon>Solanales</taxon>
        <taxon>Solanaceae</taxon>
        <taxon>Solanoideae</taxon>
        <taxon>Solaneae</taxon>
        <taxon>Solanum</taxon>
    </lineage>
</organism>